<dbReference type="Pfam" id="PF23241">
    <property type="entry name" value="HAT_PRP39_C"/>
    <property type="match status" value="1"/>
</dbReference>
<dbReference type="PANTHER" id="PTHR17204">
    <property type="entry name" value="PRE-MRNA PROCESSING PROTEIN PRP39-RELATED"/>
    <property type="match status" value="1"/>
</dbReference>
<keyword evidence="2" id="KW-0507">mRNA processing</keyword>
<keyword evidence="3" id="KW-0677">Repeat</keyword>
<dbReference type="EMBL" id="BPVZ01000042">
    <property type="protein sequence ID" value="GKV14978.1"/>
    <property type="molecule type" value="Genomic_DNA"/>
</dbReference>
<dbReference type="Proteomes" id="UP001054252">
    <property type="component" value="Unassembled WGS sequence"/>
</dbReference>
<keyword evidence="5" id="KW-0539">Nucleus</keyword>
<dbReference type="InterPro" id="IPR011990">
    <property type="entry name" value="TPR-like_helical_dom_sf"/>
</dbReference>
<comment type="subcellular location">
    <subcellularLocation>
        <location evidence="1">Nucleus</location>
    </subcellularLocation>
</comment>
<keyword evidence="4" id="KW-0508">mRNA splicing</keyword>
<dbReference type="SUPFAM" id="SSF48452">
    <property type="entry name" value="TPR-like"/>
    <property type="match status" value="1"/>
</dbReference>
<dbReference type="Gene3D" id="1.25.40.10">
    <property type="entry name" value="Tetratricopeptide repeat domain"/>
    <property type="match status" value="1"/>
</dbReference>
<reference evidence="6 7" key="1">
    <citation type="journal article" date="2021" name="Commun. Biol.">
        <title>The genome of Shorea leprosula (Dipterocarpaceae) highlights the ecological relevance of drought in aseasonal tropical rainforests.</title>
        <authorList>
            <person name="Ng K.K.S."/>
            <person name="Kobayashi M.J."/>
            <person name="Fawcett J.A."/>
            <person name="Hatakeyama M."/>
            <person name="Paape T."/>
            <person name="Ng C.H."/>
            <person name="Ang C.C."/>
            <person name="Tnah L.H."/>
            <person name="Lee C.T."/>
            <person name="Nishiyama T."/>
            <person name="Sese J."/>
            <person name="O'Brien M.J."/>
            <person name="Copetti D."/>
            <person name="Mohd Noor M.I."/>
            <person name="Ong R.C."/>
            <person name="Putra M."/>
            <person name="Sireger I.Z."/>
            <person name="Indrioko S."/>
            <person name="Kosugi Y."/>
            <person name="Izuno A."/>
            <person name="Isagi Y."/>
            <person name="Lee S.L."/>
            <person name="Shimizu K.K."/>
        </authorList>
    </citation>
    <scope>NUCLEOTIDE SEQUENCE [LARGE SCALE GENOMIC DNA]</scope>
    <source>
        <strain evidence="6">214</strain>
    </source>
</reference>
<evidence type="ECO:0000256" key="5">
    <source>
        <dbReference type="ARBA" id="ARBA00023242"/>
    </source>
</evidence>
<accession>A0AAV5JK79</accession>
<protein>
    <submittedName>
        <fullName evidence="6">Uncharacterized protein</fullName>
    </submittedName>
</protein>
<evidence type="ECO:0000313" key="7">
    <source>
        <dbReference type="Proteomes" id="UP001054252"/>
    </source>
</evidence>
<evidence type="ECO:0000256" key="3">
    <source>
        <dbReference type="ARBA" id="ARBA00022737"/>
    </source>
</evidence>
<dbReference type="InterPro" id="IPR059164">
    <property type="entry name" value="HAT_PRP39_C"/>
</dbReference>
<dbReference type="GO" id="GO:0008380">
    <property type="term" value="P:RNA splicing"/>
    <property type="evidence" value="ECO:0007669"/>
    <property type="project" value="UniProtKB-KW"/>
</dbReference>
<dbReference type="SMART" id="SM00386">
    <property type="entry name" value="HAT"/>
    <property type="match status" value="2"/>
</dbReference>
<evidence type="ECO:0000256" key="4">
    <source>
        <dbReference type="ARBA" id="ARBA00023187"/>
    </source>
</evidence>
<dbReference type="PANTHER" id="PTHR17204:SF25">
    <property type="entry name" value="RRM DOMAIN-CONTAINING PROTEIN"/>
    <property type="match status" value="1"/>
</dbReference>
<gene>
    <name evidence="6" type="ORF">SLEP1_g25779</name>
</gene>
<evidence type="ECO:0000256" key="1">
    <source>
        <dbReference type="ARBA" id="ARBA00004123"/>
    </source>
</evidence>
<organism evidence="6 7">
    <name type="scientific">Rubroshorea leprosula</name>
    <dbReference type="NCBI Taxonomy" id="152421"/>
    <lineage>
        <taxon>Eukaryota</taxon>
        <taxon>Viridiplantae</taxon>
        <taxon>Streptophyta</taxon>
        <taxon>Embryophyta</taxon>
        <taxon>Tracheophyta</taxon>
        <taxon>Spermatophyta</taxon>
        <taxon>Magnoliopsida</taxon>
        <taxon>eudicotyledons</taxon>
        <taxon>Gunneridae</taxon>
        <taxon>Pentapetalae</taxon>
        <taxon>rosids</taxon>
        <taxon>malvids</taxon>
        <taxon>Malvales</taxon>
        <taxon>Dipterocarpaceae</taxon>
        <taxon>Rubroshorea</taxon>
    </lineage>
</organism>
<dbReference type="AlphaFoldDB" id="A0AAV5JK79"/>
<sequence>MWQANYEYLRQFFSDVGGVSSISILHEKITGKSKSYLKFEQSSGDPARVQILYERVITEFPISSSLWFDYTRYLDKTLKFGSVVRDVYSRATRNCPWIGLLWVRYLLSLEGGHASTVVSD</sequence>
<dbReference type="GO" id="GO:0005634">
    <property type="term" value="C:nucleus"/>
    <property type="evidence" value="ECO:0007669"/>
    <property type="project" value="UniProtKB-SubCell"/>
</dbReference>
<dbReference type="GO" id="GO:0006397">
    <property type="term" value="P:mRNA processing"/>
    <property type="evidence" value="ECO:0007669"/>
    <property type="project" value="UniProtKB-KW"/>
</dbReference>
<comment type="caution">
    <text evidence="6">The sequence shown here is derived from an EMBL/GenBank/DDBJ whole genome shotgun (WGS) entry which is preliminary data.</text>
</comment>
<name>A0AAV5JK79_9ROSI</name>
<dbReference type="InterPro" id="IPR003107">
    <property type="entry name" value="HAT"/>
</dbReference>
<evidence type="ECO:0000256" key="2">
    <source>
        <dbReference type="ARBA" id="ARBA00022664"/>
    </source>
</evidence>
<evidence type="ECO:0000313" key="6">
    <source>
        <dbReference type="EMBL" id="GKV14978.1"/>
    </source>
</evidence>
<proteinExistence type="predicted"/>
<keyword evidence="7" id="KW-1185">Reference proteome</keyword>